<accession>A0A2S0VSE2</accession>
<proteinExistence type="predicted"/>
<dbReference type="SUPFAM" id="SSF81901">
    <property type="entry name" value="HCP-like"/>
    <property type="match status" value="1"/>
</dbReference>
<feature type="compositionally biased region" description="Polar residues" evidence="2">
    <location>
        <begin position="225"/>
        <end position="247"/>
    </location>
</feature>
<evidence type="ECO:0000256" key="2">
    <source>
        <dbReference type="SAM" id="MobiDB-lite"/>
    </source>
</evidence>
<name>A0A2S0VSE2_9ALTE</name>
<dbReference type="KEGG" id="cate:C2869_12130"/>
<evidence type="ECO:0000313" key="4">
    <source>
        <dbReference type="Proteomes" id="UP000244441"/>
    </source>
</evidence>
<gene>
    <name evidence="3" type="ORF">C2869_12130</name>
</gene>
<dbReference type="Gene3D" id="1.25.40.10">
    <property type="entry name" value="Tetratricopeptide repeat domain"/>
    <property type="match status" value="1"/>
</dbReference>
<keyword evidence="1" id="KW-0175">Coiled coil</keyword>
<feature type="compositionally biased region" description="Polar residues" evidence="2">
    <location>
        <begin position="255"/>
        <end position="289"/>
    </location>
</feature>
<dbReference type="OrthoDB" id="6383901at2"/>
<keyword evidence="4" id="KW-1185">Reference proteome</keyword>
<dbReference type="InterPro" id="IPR006597">
    <property type="entry name" value="Sel1-like"/>
</dbReference>
<evidence type="ECO:0000256" key="1">
    <source>
        <dbReference type="SAM" id="Coils"/>
    </source>
</evidence>
<dbReference type="InterPro" id="IPR011990">
    <property type="entry name" value="TPR-like_helical_dom_sf"/>
</dbReference>
<protein>
    <recommendedName>
        <fullName evidence="5">Sel1 repeat family protein</fullName>
    </recommendedName>
</protein>
<evidence type="ECO:0008006" key="5">
    <source>
        <dbReference type="Google" id="ProtNLM"/>
    </source>
</evidence>
<sequence>MESDIAAPTPDWISLEQATEITGASEAIILDTINKYKHNAEAIRTHSEDDILYLDKKQLVNLFPSSSNPVEKEKIPGAVFRWFDELRRAYEISMQTMFNRVEQVKDEHKQDIESQYTQRLVDLERNHNRHIADLKQAQSEQVDALNKHISKLERDTEFYQQQVIAQQSTIAQLNNRYDSVVLALRDKEAPSEEKDITPETKSLTQSSTPDTVSTTTEENTRSTRPIDTQETQQTPDTLPKQQQSIPAEQQKVRQETVQQSASEPSAQSDKVSDSTSINSSETASEPQPDNTIETTNEHTSTHTSPQTNEPTAKENQVDLEPNSKKPTTQQDIQQWVKQAYNLREQGDLTQAAQYFEKAALQGQEKAMGALGRAYFIGEGLEQNIESAIAWLYLASQHGFTPAAKKLEQVEVRYPDAYHNGLQLAETYAIQIKLNTDTLT</sequence>
<dbReference type="Proteomes" id="UP000244441">
    <property type="component" value="Chromosome"/>
</dbReference>
<reference evidence="3 4" key="1">
    <citation type="submission" date="2018-01" db="EMBL/GenBank/DDBJ databases">
        <title>Genome sequence of a Cantenovulum-like bacteria.</title>
        <authorList>
            <person name="Tan W.R."/>
            <person name="Lau N.-S."/>
            <person name="Go F."/>
            <person name="Amirul A.-A.A."/>
        </authorList>
    </citation>
    <scope>NUCLEOTIDE SEQUENCE [LARGE SCALE GENOMIC DNA]</scope>
    <source>
        <strain evidence="3 4">CCB-QB4</strain>
    </source>
</reference>
<feature type="coiled-coil region" evidence="1">
    <location>
        <begin position="120"/>
        <end position="162"/>
    </location>
</feature>
<feature type="region of interest" description="Disordered" evidence="2">
    <location>
        <begin position="189"/>
        <end position="331"/>
    </location>
</feature>
<organism evidence="3 4">
    <name type="scientific">Saccharobesus litoralis</name>
    <dbReference type="NCBI Taxonomy" id="2172099"/>
    <lineage>
        <taxon>Bacteria</taxon>
        <taxon>Pseudomonadati</taxon>
        <taxon>Pseudomonadota</taxon>
        <taxon>Gammaproteobacteria</taxon>
        <taxon>Alteromonadales</taxon>
        <taxon>Alteromonadaceae</taxon>
        <taxon>Saccharobesus</taxon>
    </lineage>
</organism>
<dbReference type="RefSeq" id="WP_108603184.1">
    <property type="nucleotide sequence ID" value="NZ_CP026604.1"/>
</dbReference>
<evidence type="ECO:0000313" key="3">
    <source>
        <dbReference type="EMBL" id="AWB67135.1"/>
    </source>
</evidence>
<dbReference type="Pfam" id="PF08238">
    <property type="entry name" value="Sel1"/>
    <property type="match status" value="2"/>
</dbReference>
<dbReference type="SMART" id="SM00671">
    <property type="entry name" value="SEL1"/>
    <property type="match status" value="2"/>
</dbReference>
<dbReference type="EMBL" id="CP026604">
    <property type="protein sequence ID" value="AWB67135.1"/>
    <property type="molecule type" value="Genomic_DNA"/>
</dbReference>
<feature type="compositionally biased region" description="Basic and acidic residues" evidence="2">
    <location>
        <begin position="189"/>
        <end position="198"/>
    </location>
</feature>
<feature type="compositionally biased region" description="Low complexity" evidence="2">
    <location>
        <begin position="204"/>
        <end position="217"/>
    </location>
</feature>
<dbReference type="AlphaFoldDB" id="A0A2S0VSE2"/>